<dbReference type="KEGG" id="cthe:Chro_1375"/>
<dbReference type="PANTHER" id="PTHR22916">
    <property type="entry name" value="GLYCOSYLTRANSFERASE"/>
    <property type="match status" value="1"/>
</dbReference>
<evidence type="ECO:0000313" key="4">
    <source>
        <dbReference type="Proteomes" id="UP000010384"/>
    </source>
</evidence>
<feature type="transmembrane region" description="Helical" evidence="1">
    <location>
        <begin position="300"/>
        <end position="320"/>
    </location>
</feature>
<dbReference type="AlphaFoldDB" id="K9TXJ5"/>
<keyword evidence="1" id="KW-1133">Transmembrane helix</keyword>
<name>K9TXJ5_CHRTP</name>
<gene>
    <name evidence="3" type="ORF">Chro_1375</name>
</gene>
<evidence type="ECO:0000313" key="3">
    <source>
        <dbReference type="EMBL" id="AFY86901.1"/>
    </source>
</evidence>
<keyword evidence="4" id="KW-1185">Reference proteome</keyword>
<dbReference type="PANTHER" id="PTHR22916:SF3">
    <property type="entry name" value="UDP-GLCNAC:BETAGAL BETA-1,3-N-ACETYLGLUCOSAMINYLTRANSFERASE-LIKE PROTEIN 1"/>
    <property type="match status" value="1"/>
</dbReference>
<dbReference type="Gene3D" id="3.90.550.10">
    <property type="entry name" value="Spore Coat Polysaccharide Biosynthesis Protein SpsA, Chain A"/>
    <property type="match status" value="1"/>
</dbReference>
<dbReference type="InterPro" id="IPR029044">
    <property type="entry name" value="Nucleotide-diphossugar_trans"/>
</dbReference>
<dbReference type="InterPro" id="IPR001173">
    <property type="entry name" value="Glyco_trans_2-like"/>
</dbReference>
<reference evidence="3 4" key="1">
    <citation type="submission" date="2012-06" db="EMBL/GenBank/DDBJ databases">
        <title>Finished chromosome of genome of Chroococcidiopsis thermalis PCC 7203.</title>
        <authorList>
            <consortium name="US DOE Joint Genome Institute"/>
            <person name="Gugger M."/>
            <person name="Coursin T."/>
            <person name="Rippka R."/>
            <person name="Tandeau De Marsac N."/>
            <person name="Huntemann M."/>
            <person name="Wei C.-L."/>
            <person name="Han J."/>
            <person name="Detter J.C."/>
            <person name="Han C."/>
            <person name="Tapia R."/>
            <person name="Davenport K."/>
            <person name="Daligault H."/>
            <person name="Erkkila T."/>
            <person name="Gu W."/>
            <person name="Munk A.C.C."/>
            <person name="Teshima H."/>
            <person name="Xu Y."/>
            <person name="Chain P."/>
            <person name="Chen A."/>
            <person name="Krypides N."/>
            <person name="Mavromatis K."/>
            <person name="Markowitz V."/>
            <person name="Szeto E."/>
            <person name="Ivanova N."/>
            <person name="Mikhailova N."/>
            <person name="Ovchinnikova G."/>
            <person name="Pagani I."/>
            <person name="Pati A."/>
            <person name="Goodwin L."/>
            <person name="Peters L."/>
            <person name="Pitluck S."/>
            <person name="Woyke T."/>
            <person name="Kerfeld C."/>
        </authorList>
    </citation>
    <scope>NUCLEOTIDE SEQUENCE [LARGE SCALE GENOMIC DNA]</scope>
    <source>
        <strain evidence="3 4">PCC 7203</strain>
    </source>
</reference>
<dbReference type="HOGENOM" id="CLU_025996_0_0_3"/>
<keyword evidence="1" id="KW-0812">Transmembrane</keyword>
<dbReference type="Proteomes" id="UP000010384">
    <property type="component" value="Chromosome"/>
</dbReference>
<dbReference type="EMBL" id="CP003597">
    <property type="protein sequence ID" value="AFY86901.1"/>
    <property type="molecule type" value="Genomic_DNA"/>
</dbReference>
<sequence length="328" mass="37936">MTPETNRRPIWSIMIPTYERSRYLSAAIESVLAQISEREFNRFQIEVVDNCSTNKAIESIVSQYKGKVSFYCQPKTVDIYTNWNTCIERALGIYIHILHDDDIVGTEFYHRMEIGFNTNSAIGAACCRHQHIDEIGRRLKYISRLHRKKAGIIPNFIEKIAISSLFDPPAVTVKKEVYEKLGKFNSQMESSADHEMWIRIAVNYKVWFEPQVLAFYRVHNNTITSTVLSSGYNLVCARRVIKTFDRLLPSHLCWKLTKQALEECGKYGIKLAFRALSKGDLKTTFNQIREVLRSTHSLKVLSVILLVPWLAILAFLWRALRKIFVPIA</sequence>
<dbReference type="eggNOG" id="COG0463">
    <property type="taxonomic scope" value="Bacteria"/>
</dbReference>
<proteinExistence type="predicted"/>
<keyword evidence="3" id="KW-0808">Transferase</keyword>
<organism evidence="3 4">
    <name type="scientific">Chroococcidiopsis thermalis (strain PCC 7203)</name>
    <dbReference type="NCBI Taxonomy" id="251229"/>
    <lineage>
        <taxon>Bacteria</taxon>
        <taxon>Bacillati</taxon>
        <taxon>Cyanobacteriota</taxon>
        <taxon>Cyanophyceae</taxon>
        <taxon>Chroococcidiopsidales</taxon>
        <taxon>Chroococcidiopsidaceae</taxon>
        <taxon>Chroococcidiopsis</taxon>
    </lineage>
</organism>
<feature type="domain" description="Glycosyltransferase 2-like" evidence="2">
    <location>
        <begin position="12"/>
        <end position="143"/>
    </location>
</feature>
<dbReference type="GO" id="GO:0016758">
    <property type="term" value="F:hexosyltransferase activity"/>
    <property type="evidence" value="ECO:0007669"/>
    <property type="project" value="UniProtKB-ARBA"/>
</dbReference>
<dbReference type="RefSeq" id="WP_015153449.1">
    <property type="nucleotide sequence ID" value="NC_019695.1"/>
</dbReference>
<dbReference type="SUPFAM" id="SSF53448">
    <property type="entry name" value="Nucleotide-diphospho-sugar transferases"/>
    <property type="match status" value="1"/>
</dbReference>
<keyword evidence="1" id="KW-0472">Membrane</keyword>
<accession>K9TXJ5</accession>
<evidence type="ECO:0000256" key="1">
    <source>
        <dbReference type="SAM" id="Phobius"/>
    </source>
</evidence>
<dbReference type="OrthoDB" id="5291101at2"/>
<evidence type="ECO:0000259" key="2">
    <source>
        <dbReference type="Pfam" id="PF00535"/>
    </source>
</evidence>
<protein>
    <submittedName>
        <fullName evidence="3">Glycosyl transferase family 2</fullName>
    </submittedName>
</protein>
<dbReference type="Pfam" id="PF00535">
    <property type="entry name" value="Glycos_transf_2"/>
    <property type="match status" value="1"/>
</dbReference>
<dbReference type="InParanoid" id="K9TXJ5"/>
<dbReference type="STRING" id="251229.Chro_1375"/>